<dbReference type="InterPro" id="IPR036458">
    <property type="entry name" value="Na:dicarbo_symporter_sf"/>
</dbReference>
<feature type="transmembrane region" description="Helical" evidence="7">
    <location>
        <begin position="21"/>
        <end position="39"/>
    </location>
</feature>
<keyword evidence="9" id="KW-1185">Reference proteome</keyword>
<reference evidence="8" key="1">
    <citation type="submission" date="2023-02" db="EMBL/GenBank/DDBJ databases">
        <title>Tahibacter soli sp. nov. isolated from soil.</title>
        <authorList>
            <person name="Baek J.H."/>
            <person name="Lee J.K."/>
            <person name="Choi D.G."/>
            <person name="Jeon C.O."/>
        </authorList>
    </citation>
    <scope>NUCLEOTIDE SEQUENCE</scope>
    <source>
        <strain evidence="8">BL</strain>
    </source>
</reference>
<evidence type="ECO:0000313" key="8">
    <source>
        <dbReference type="EMBL" id="MDC8014731.1"/>
    </source>
</evidence>
<keyword evidence="5 7" id="KW-1133">Transmembrane helix</keyword>
<evidence type="ECO:0000256" key="5">
    <source>
        <dbReference type="ARBA" id="ARBA00022989"/>
    </source>
</evidence>
<organism evidence="8 9">
    <name type="scientific">Tahibacter soli</name>
    <dbReference type="NCBI Taxonomy" id="2983605"/>
    <lineage>
        <taxon>Bacteria</taxon>
        <taxon>Pseudomonadati</taxon>
        <taxon>Pseudomonadota</taxon>
        <taxon>Gammaproteobacteria</taxon>
        <taxon>Lysobacterales</taxon>
        <taxon>Rhodanobacteraceae</taxon>
        <taxon>Tahibacter</taxon>
    </lineage>
</organism>
<keyword evidence="4 7" id="KW-0812">Transmembrane</keyword>
<evidence type="ECO:0000256" key="2">
    <source>
        <dbReference type="ARBA" id="ARBA00022448"/>
    </source>
</evidence>
<feature type="transmembrane region" description="Helical" evidence="7">
    <location>
        <begin position="173"/>
        <end position="191"/>
    </location>
</feature>
<dbReference type="RefSeq" id="WP_263541025.1">
    <property type="nucleotide sequence ID" value="NZ_JAOVZO020000019.1"/>
</dbReference>
<dbReference type="InterPro" id="IPR001991">
    <property type="entry name" value="Na-dicarboxylate_symporter"/>
</dbReference>
<dbReference type="Pfam" id="PF00375">
    <property type="entry name" value="SDF"/>
    <property type="match status" value="1"/>
</dbReference>
<feature type="transmembrane region" description="Helical" evidence="7">
    <location>
        <begin position="59"/>
        <end position="84"/>
    </location>
</feature>
<dbReference type="PANTHER" id="PTHR42865">
    <property type="entry name" value="PROTON/GLUTAMATE-ASPARTATE SYMPORTER"/>
    <property type="match status" value="1"/>
</dbReference>
<accession>A0A9X3YQI6</accession>
<dbReference type="GO" id="GO:0015293">
    <property type="term" value="F:symporter activity"/>
    <property type="evidence" value="ECO:0007669"/>
    <property type="project" value="UniProtKB-KW"/>
</dbReference>
<evidence type="ECO:0000256" key="3">
    <source>
        <dbReference type="ARBA" id="ARBA00022475"/>
    </source>
</evidence>
<evidence type="ECO:0000256" key="6">
    <source>
        <dbReference type="ARBA" id="ARBA00023136"/>
    </source>
</evidence>
<dbReference type="GO" id="GO:0006835">
    <property type="term" value="P:dicarboxylic acid transport"/>
    <property type="evidence" value="ECO:0007669"/>
    <property type="project" value="TreeGrafter"/>
</dbReference>
<protein>
    <submittedName>
        <fullName evidence="8">Dicarboxylate/amino acid:cation symporter</fullName>
    </submittedName>
</protein>
<keyword evidence="6 7" id="KW-0472">Membrane</keyword>
<dbReference type="GO" id="GO:0005886">
    <property type="term" value="C:plasma membrane"/>
    <property type="evidence" value="ECO:0007669"/>
    <property type="project" value="UniProtKB-SubCell"/>
</dbReference>
<comment type="caution">
    <text evidence="8">The sequence shown here is derived from an EMBL/GenBank/DDBJ whole genome shotgun (WGS) entry which is preliminary data.</text>
</comment>
<evidence type="ECO:0000256" key="7">
    <source>
        <dbReference type="SAM" id="Phobius"/>
    </source>
</evidence>
<feature type="transmembrane region" description="Helical" evidence="7">
    <location>
        <begin position="96"/>
        <end position="118"/>
    </location>
</feature>
<evidence type="ECO:0000313" key="9">
    <source>
        <dbReference type="Proteomes" id="UP001139971"/>
    </source>
</evidence>
<proteinExistence type="predicted"/>
<dbReference type="SUPFAM" id="SSF118215">
    <property type="entry name" value="Proton glutamate symport protein"/>
    <property type="match status" value="1"/>
</dbReference>
<feature type="transmembrane region" description="Helical" evidence="7">
    <location>
        <begin position="212"/>
        <end position="237"/>
    </location>
</feature>
<dbReference type="PRINTS" id="PR00173">
    <property type="entry name" value="EDTRNSPORT"/>
</dbReference>
<gene>
    <name evidence="8" type="ORF">OD750_019475</name>
</gene>
<keyword evidence="2" id="KW-0813">Transport</keyword>
<name>A0A9X3YQI6_9GAMM</name>
<evidence type="ECO:0000256" key="1">
    <source>
        <dbReference type="ARBA" id="ARBA00004651"/>
    </source>
</evidence>
<dbReference type="Gene3D" id="1.10.3860.10">
    <property type="entry name" value="Sodium:dicarboxylate symporter"/>
    <property type="match status" value="1"/>
</dbReference>
<dbReference type="AlphaFoldDB" id="A0A9X3YQI6"/>
<keyword evidence="3" id="KW-1003">Cell membrane</keyword>
<feature type="transmembrane region" description="Helical" evidence="7">
    <location>
        <begin position="243"/>
        <end position="266"/>
    </location>
</feature>
<dbReference type="Proteomes" id="UP001139971">
    <property type="component" value="Unassembled WGS sequence"/>
</dbReference>
<evidence type="ECO:0000256" key="4">
    <source>
        <dbReference type="ARBA" id="ARBA00022692"/>
    </source>
</evidence>
<comment type="subcellular location">
    <subcellularLocation>
        <location evidence="1">Cell membrane</location>
        <topology evidence="1">Multi-pass membrane protein</topology>
    </subcellularLocation>
</comment>
<dbReference type="EMBL" id="JAOVZO020000019">
    <property type="protein sequence ID" value="MDC8014731.1"/>
    <property type="molecule type" value="Genomic_DNA"/>
</dbReference>
<sequence>MSHAAATVTPPERGLALHWKVLIGFAVGIIGGAIAYLAGPQSAIVSGLVDYVAAPGGQLFLNLLFMLVLPLMFTALILGVTEIGDIASLGRIGWRTLIYTGVVTSIAIAIGLLVVHLIEPGRAFDPAVRDALLAGSAQKAHAITDSKPTLSVIEMILGIVPRNVVKAASNGDFLAVMFFAIMLGVALVLTPTPATQRFREAIQGLNELVMKLIGMVVKLTPYAVACLMFALTARFGWDTLMTLAWYAFSVLLAIAIHGFVVLPLWVRFMGGMSPRRFFRDSQEAILTAFSTASSTGTLPTTLKCAEQNLRLPPKVARFVLTIGASANHHGTALFEGLTVLFLVQCFGVELGWVQQIMVLGLCILGSIGTAGVPAGSLPVIAMILTYLHVPPEAIGIILGVDRFLDMCRTALNVTGDLATAVVVARREGADTTEEAPAAG</sequence>
<dbReference type="PANTHER" id="PTHR42865:SF7">
    <property type="entry name" value="PROTON_GLUTAMATE-ASPARTATE SYMPORTER"/>
    <property type="match status" value="1"/>
</dbReference>